<dbReference type="Gene3D" id="3.40.50.1110">
    <property type="entry name" value="SGNH hydrolase"/>
    <property type="match status" value="1"/>
</dbReference>
<dbReference type="PANTHER" id="PTHR22835">
    <property type="entry name" value="ZINC FINGER FYVE DOMAIN CONTAINING PROTEIN"/>
    <property type="match status" value="1"/>
</dbReference>
<organism evidence="3 4">
    <name type="scientific">Rubroshorea leprosula</name>
    <dbReference type="NCBI Taxonomy" id="152421"/>
    <lineage>
        <taxon>Eukaryota</taxon>
        <taxon>Viridiplantae</taxon>
        <taxon>Streptophyta</taxon>
        <taxon>Embryophyta</taxon>
        <taxon>Tracheophyta</taxon>
        <taxon>Spermatophyta</taxon>
        <taxon>Magnoliopsida</taxon>
        <taxon>eudicotyledons</taxon>
        <taxon>Gunneridae</taxon>
        <taxon>Pentapetalae</taxon>
        <taxon>rosids</taxon>
        <taxon>malvids</taxon>
        <taxon>Malvales</taxon>
        <taxon>Dipterocarpaceae</taxon>
        <taxon>Rubroshorea</taxon>
    </lineage>
</organism>
<dbReference type="InterPro" id="IPR001087">
    <property type="entry name" value="GDSL"/>
</dbReference>
<dbReference type="EMBL" id="BPVZ01000001">
    <property type="protein sequence ID" value="GKU87079.1"/>
    <property type="molecule type" value="Genomic_DNA"/>
</dbReference>
<dbReference type="PANTHER" id="PTHR22835:SF275">
    <property type="entry name" value="OS01G0331100 PROTEIN"/>
    <property type="match status" value="1"/>
</dbReference>
<dbReference type="AlphaFoldDB" id="A0AAV5HMD0"/>
<proteinExistence type="inferred from homology"/>
<keyword evidence="2" id="KW-0325">Glycoprotein</keyword>
<dbReference type="GO" id="GO:0016788">
    <property type="term" value="F:hydrolase activity, acting on ester bonds"/>
    <property type="evidence" value="ECO:0007669"/>
    <property type="project" value="InterPro"/>
</dbReference>
<evidence type="ECO:0000313" key="3">
    <source>
        <dbReference type="EMBL" id="GKU87079.1"/>
    </source>
</evidence>
<dbReference type="Proteomes" id="UP001054252">
    <property type="component" value="Unassembled WGS sequence"/>
</dbReference>
<name>A0AAV5HMD0_9ROSI</name>
<dbReference type="InterPro" id="IPR036514">
    <property type="entry name" value="SGNH_hydro_sf"/>
</dbReference>
<evidence type="ECO:0000313" key="4">
    <source>
        <dbReference type="Proteomes" id="UP001054252"/>
    </source>
</evidence>
<sequence>MKNATIVYVDKYSVKFDLISNASKYGFQNPLIACCGYGGSPCNYNPNVTCGQAGYNVCKEGSRYISWDGVHHAEAANPIFASKILSSNYSSPQVKFNFFCNDKIMINIIKS</sequence>
<comment type="caution">
    <text evidence="3">The sequence shown here is derived from an EMBL/GenBank/DDBJ whole genome shotgun (WGS) entry which is preliminary data.</text>
</comment>
<dbReference type="Pfam" id="PF00657">
    <property type="entry name" value="Lipase_GDSL"/>
    <property type="match status" value="1"/>
</dbReference>
<comment type="similarity">
    <text evidence="1">Belongs to the 'GDSL' lipolytic enzyme family.</text>
</comment>
<accession>A0AAV5HMD0</accession>
<reference evidence="3 4" key="1">
    <citation type="journal article" date="2021" name="Commun. Biol.">
        <title>The genome of Shorea leprosula (Dipterocarpaceae) highlights the ecological relevance of drought in aseasonal tropical rainforests.</title>
        <authorList>
            <person name="Ng K.K.S."/>
            <person name="Kobayashi M.J."/>
            <person name="Fawcett J.A."/>
            <person name="Hatakeyama M."/>
            <person name="Paape T."/>
            <person name="Ng C.H."/>
            <person name="Ang C.C."/>
            <person name="Tnah L.H."/>
            <person name="Lee C.T."/>
            <person name="Nishiyama T."/>
            <person name="Sese J."/>
            <person name="O'Brien M.J."/>
            <person name="Copetti D."/>
            <person name="Mohd Noor M.I."/>
            <person name="Ong R.C."/>
            <person name="Putra M."/>
            <person name="Sireger I.Z."/>
            <person name="Indrioko S."/>
            <person name="Kosugi Y."/>
            <person name="Izuno A."/>
            <person name="Isagi Y."/>
            <person name="Lee S.L."/>
            <person name="Shimizu K.K."/>
        </authorList>
    </citation>
    <scope>NUCLEOTIDE SEQUENCE [LARGE SCALE GENOMIC DNA]</scope>
    <source>
        <strain evidence="3">214</strain>
    </source>
</reference>
<evidence type="ECO:0000256" key="2">
    <source>
        <dbReference type="ARBA" id="ARBA00023180"/>
    </source>
</evidence>
<gene>
    <name evidence="3" type="ORF">SLEP1_g1530</name>
</gene>
<evidence type="ECO:0000256" key="1">
    <source>
        <dbReference type="ARBA" id="ARBA00008668"/>
    </source>
</evidence>
<keyword evidence="4" id="KW-1185">Reference proteome</keyword>
<protein>
    <submittedName>
        <fullName evidence="3">Uncharacterized protein</fullName>
    </submittedName>
</protein>